<accession>A0ABW8Q2N9</accession>
<name>A0ABW8Q2N9_9GAMM</name>
<sequence>MNRAKATFLELVFPPISNQEAHHFKNEPAAEHMRASDFYMIGGKPKSKFSNIVFNDDDMTISFDIYIADENRSHGVIDIGELKSVAHFQGEQFGLSLTENAIEIVYEKGGENYILDRFTPENILWYRSRNMQGVSGIDNFEELFRYDLLYVGIAKVGDSYDRLIKKGHHARQAILSNEPQRYPGVRVSDEIFLFLFRLEPLFISTFGAGDDIDLDFDYQHKKLVTDAEKAFVSLLQPEYNVVKFNQYPKSSDGLFDSKLDRYSYSIGEAITFNTAHGRIKGGRNGDLGGLSNKADFISVDKKESKLFISGIDFPNDEV</sequence>
<evidence type="ECO:0000313" key="1">
    <source>
        <dbReference type="EMBL" id="MFK7161877.1"/>
    </source>
</evidence>
<evidence type="ECO:0000313" key="2">
    <source>
        <dbReference type="Proteomes" id="UP001621714"/>
    </source>
</evidence>
<organism evidence="1 2">
    <name type="scientific">Marinospirillum alkalitolerans</name>
    <dbReference type="NCBI Taxonomy" id="3123374"/>
    <lineage>
        <taxon>Bacteria</taxon>
        <taxon>Pseudomonadati</taxon>
        <taxon>Pseudomonadota</taxon>
        <taxon>Gammaproteobacteria</taxon>
        <taxon>Oceanospirillales</taxon>
        <taxon>Oceanospirillaceae</taxon>
        <taxon>Marinospirillum</taxon>
    </lineage>
</organism>
<dbReference type="RefSeq" id="WP_405341545.1">
    <property type="nucleotide sequence ID" value="NZ_JBANFI010000021.1"/>
</dbReference>
<comment type="caution">
    <text evidence="1">The sequence shown here is derived from an EMBL/GenBank/DDBJ whole genome shotgun (WGS) entry which is preliminary data.</text>
</comment>
<proteinExistence type="predicted"/>
<gene>
    <name evidence="1" type="ORF">V6U78_12615</name>
</gene>
<reference evidence="1 2" key="1">
    <citation type="submission" date="2024-02" db="EMBL/GenBank/DDBJ databases">
        <title>Marinospirillum sp. MEB 164 isolated from Lonar lake sediment.</title>
        <authorList>
            <person name="Joshi A."/>
            <person name="Thite S."/>
        </authorList>
    </citation>
    <scope>NUCLEOTIDE SEQUENCE [LARGE SCALE GENOMIC DNA]</scope>
    <source>
        <strain evidence="1 2">MEB164</strain>
    </source>
</reference>
<dbReference type="Proteomes" id="UP001621714">
    <property type="component" value="Unassembled WGS sequence"/>
</dbReference>
<keyword evidence="2" id="KW-1185">Reference proteome</keyword>
<protein>
    <submittedName>
        <fullName evidence="1">Uncharacterized protein</fullName>
    </submittedName>
</protein>
<dbReference type="EMBL" id="JBANFI010000021">
    <property type="protein sequence ID" value="MFK7161877.1"/>
    <property type="molecule type" value="Genomic_DNA"/>
</dbReference>